<dbReference type="EMBL" id="JAAOMP010000078">
    <property type="protein sequence ID" value="MBU2759973.1"/>
    <property type="molecule type" value="Genomic_DNA"/>
</dbReference>
<organism evidence="1 2">
    <name type="scientific">Acidithiobacillus sulfurivorans</name>
    <dbReference type="NCBI Taxonomy" id="1958756"/>
    <lineage>
        <taxon>Bacteria</taxon>
        <taxon>Pseudomonadati</taxon>
        <taxon>Pseudomonadota</taxon>
        <taxon>Acidithiobacillia</taxon>
        <taxon>Acidithiobacillales</taxon>
        <taxon>Acidithiobacillaceae</taxon>
        <taxon>Acidithiobacillus</taxon>
    </lineage>
</organism>
<comment type="caution">
    <text evidence="1">The sequence shown here is derived from an EMBL/GenBank/DDBJ whole genome shotgun (WGS) entry which is preliminary data.</text>
</comment>
<evidence type="ECO:0000313" key="2">
    <source>
        <dbReference type="Proteomes" id="UP000755654"/>
    </source>
</evidence>
<accession>A0ABS5ZXY3</accession>
<sequence length="67" mass="7228">MKVRYDPDTDTLTMRLSEHPVMESDEASPGVILDYDDHGNVVGIEILKASQGGAALQTIEYAYGADG</sequence>
<evidence type="ECO:0000313" key="1">
    <source>
        <dbReference type="EMBL" id="MBU2759973.1"/>
    </source>
</evidence>
<gene>
    <name evidence="1" type="ORF">HAP95_07385</name>
</gene>
<dbReference type="RefSeq" id="WP_215883635.1">
    <property type="nucleotide sequence ID" value="NZ_JAAOMP010000078.1"/>
</dbReference>
<reference evidence="1 2" key="1">
    <citation type="journal article" date="2021" name="ISME J.">
        <title>Genomic evolution of the class Acidithiobacillia: deep-branching Proteobacteria living in extreme acidic conditions.</title>
        <authorList>
            <person name="Moya-Beltran A."/>
            <person name="Beard S."/>
            <person name="Rojas-Villalobos C."/>
            <person name="Issotta F."/>
            <person name="Gallardo Y."/>
            <person name="Ulloa R."/>
            <person name="Giaveno A."/>
            <person name="Degli Esposti M."/>
            <person name="Johnson D.B."/>
            <person name="Quatrini R."/>
        </authorList>
    </citation>
    <scope>NUCLEOTIDE SEQUENCE [LARGE SCALE GENOMIC DNA]</scope>
    <source>
        <strain evidence="1 2">RW2</strain>
    </source>
</reference>
<name>A0ABS5ZXY3_9PROT</name>
<dbReference type="Proteomes" id="UP000755654">
    <property type="component" value="Unassembled WGS sequence"/>
</dbReference>
<dbReference type="Pfam" id="PF10049">
    <property type="entry name" value="DUF2283"/>
    <property type="match status" value="1"/>
</dbReference>
<keyword evidence="2" id="KW-1185">Reference proteome</keyword>
<dbReference type="PANTHER" id="PTHR37029">
    <property type="entry name" value="SSR1768 PROTEIN"/>
    <property type="match status" value="1"/>
</dbReference>
<protein>
    <submittedName>
        <fullName evidence="1">DUF2283 domain-containing protein</fullName>
    </submittedName>
</protein>
<proteinExistence type="predicted"/>
<dbReference type="InterPro" id="IPR019270">
    <property type="entry name" value="DUF2283"/>
</dbReference>
<dbReference type="PANTHER" id="PTHR37029:SF1">
    <property type="entry name" value="SSR1768 PROTEIN"/>
    <property type="match status" value="1"/>
</dbReference>